<accession>A0A939TT80</accession>
<comment type="caution">
    <text evidence="1">The sequence shown here is derived from an EMBL/GenBank/DDBJ whole genome shotgun (WGS) entry which is preliminary data.</text>
</comment>
<dbReference type="Pfam" id="PF08310">
    <property type="entry name" value="LGFP"/>
    <property type="match status" value="1"/>
</dbReference>
<keyword evidence="2" id="KW-1185">Reference proteome</keyword>
<name>A0A939TT80_9MICO</name>
<reference evidence="1" key="1">
    <citation type="submission" date="2021-03" db="EMBL/GenBank/DDBJ databases">
        <title>Leucobacter chromiisoli sp. nov., isolated from chromium-containing soil of chemical plant.</title>
        <authorList>
            <person name="Xu Z."/>
        </authorList>
    </citation>
    <scope>NUCLEOTIDE SEQUENCE</scope>
    <source>
        <strain evidence="1">K 70/01</strain>
    </source>
</reference>
<dbReference type="InterPro" id="IPR013207">
    <property type="entry name" value="LGFP"/>
</dbReference>
<sequence length="696" mass="74260">MKTQTRAANAYCKAYRGSVSESAAAIIAKVGQACGISPKVLLVMLEKEQSLVTDTWPTVRQFDVAMGYACPDSGPGGSANCDPSQTGFYQQVYRAAWQFKVYRAHPNNYNYKPFQNNRIQWHPNTSCGTSTVRIENWATAALYIYTPYRPNQAALDAGWGTGNSCSSYGNRNFYNFYKTWFGFGPSFQVHGDIAKYWNARGAGEGAYGFPTRARSHYATRFAGGVWFQQFGGGIITTEMNTGKTVGIPNGRVFNHYNGQAGGIRGLLGAPVSEPAQYAASGGGTLQWFQGGFVATSTAANTTTSMTYGPVYDLYNTTAGGIYGKLGYPISMWQSYTGGKLQNFQRGFIAQATAQSTPVFMASGPILDRYNGQLGGIRGELGYPIKNAESLPGGVERQEFQWGLLVKTGAGAVVEIVGDDYTAYRAASQSGNALGLPVGPKRSYSGGGGADLTPFESGVIITDRTTRSTSYVAGAIYRHYNERLGGIYGVYGYPTANPRVYAVNGGGTLQTYSNGLIVSSGNQRIAGMLTSSPIYKRYNTQEGGIYGWLGYPVADEVARSGGGRSQEFQNGVITVDGSGRTVALPQATAARYAASGGAAGSLGEQEGTPRHYSANGGGWLSVFAGGIITQEDRTGVAATLQYSSPIYRHYNEKAGGIYGSLGFPVGEETKQGQVTTQKFQGGTLKLERGVVTVVKNP</sequence>
<evidence type="ECO:0000313" key="2">
    <source>
        <dbReference type="Proteomes" id="UP000668403"/>
    </source>
</evidence>
<dbReference type="EMBL" id="JAGFBF010000001">
    <property type="protein sequence ID" value="MBO2988395.1"/>
    <property type="molecule type" value="Genomic_DNA"/>
</dbReference>
<dbReference type="RefSeq" id="WP_208235739.1">
    <property type="nucleotide sequence ID" value="NZ_BAAAQU010000001.1"/>
</dbReference>
<organism evidence="1 2">
    <name type="scientific">Leucobacter tardus</name>
    <dbReference type="NCBI Taxonomy" id="501483"/>
    <lineage>
        <taxon>Bacteria</taxon>
        <taxon>Bacillati</taxon>
        <taxon>Actinomycetota</taxon>
        <taxon>Actinomycetes</taxon>
        <taxon>Micrococcales</taxon>
        <taxon>Microbacteriaceae</taxon>
        <taxon>Leucobacter</taxon>
    </lineage>
</organism>
<evidence type="ECO:0008006" key="3">
    <source>
        <dbReference type="Google" id="ProtNLM"/>
    </source>
</evidence>
<proteinExistence type="predicted"/>
<gene>
    <name evidence="1" type="ORF">J4H85_00080</name>
</gene>
<evidence type="ECO:0000313" key="1">
    <source>
        <dbReference type="EMBL" id="MBO2988395.1"/>
    </source>
</evidence>
<protein>
    <recommendedName>
        <fullName evidence="3">LGFP repeat-containing protein</fullName>
    </recommendedName>
</protein>
<dbReference type="AlphaFoldDB" id="A0A939TT80"/>
<dbReference type="Proteomes" id="UP000668403">
    <property type="component" value="Unassembled WGS sequence"/>
</dbReference>